<protein>
    <recommendedName>
        <fullName evidence="2">Low molecular weight protein antigen 6 PH domain-containing protein</fullName>
    </recommendedName>
</protein>
<dbReference type="Proteomes" id="UP001240984">
    <property type="component" value="Unassembled WGS sequence"/>
</dbReference>
<keyword evidence="4" id="KW-1185">Reference proteome</keyword>
<keyword evidence="1" id="KW-1133">Transmembrane helix</keyword>
<sequence length="163" mass="18424">MLSLPMRFRAPRGIYGVLGYLAFIVLTVAGAQAVFAEWGVAARVLLVVGAVAGLAGLFGWASWIGTVITAEGITRRAMFRVQHYRWEDIIEIGVHTNPMVAMVGPFQAAPHLAIWVRARQHERQRKTLQFFDDRAYRSSTDFERDLNGLVILWQHRRFSERAG</sequence>
<keyword evidence="1" id="KW-0812">Transmembrane</keyword>
<organism evidence="3 4">
    <name type="scientific">Catenuloplanes nepalensis</name>
    <dbReference type="NCBI Taxonomy" id="587533"/>
    <lineage>
        <taxon>Bacteria</taxon>
        <taxon>Bacillati</taxon>
        <taxon>Actinomycetota</taxon>
        <taxon>Actinomycetes</taxon>
        <taxon>Micromonosporales</taxon>
        <taxon>Micromonosporaceae</taxon>
        <taxon>Catenuloplanes</taxon>
    </lineage>
</organism>
<dbReference type="RefSeq" id="WP_306830571.1">
    <property type="nucleotide sequence ID" value="NZ_JAUSRA010000001.1"/>
</dbReference>
<name>A0ABT9MUH3_9ACTN</name>
<comment type="caution">
    <text evidence="3">The sequence shown here is derived from an EMBL/GenBank/DDBJ whole genome shotgun (WGS) entry which is preliminary data.</text>
</comment>
<keyword evidence="1" id="KW-0472">Membrane</keyword>
<reference evidence="3 4" key="1">
    <citation type="submission" date="2023-07" db="EMBL/GenBank/DDBJ databases">
        <title>Sequencing the genomes of 1000 actinobacteria strains.</title>
        <authorList>
            <person name="Klenk H.-P."/>
        </authorList>
    </citation>
    <scope>NUCLEOTIDE SEQUENCE [LARGE SCALE GENOMIC DNA]</scope>
    <source>
        <strain evidence="3 4">DSM 44710</strain>
    </source>
</reference>
<accession>A0ABT9MUH3</accession>
<dbReference type="InterPro" id="IPR019692">
    <property type="entry name" value="CFP-6_PH"/>
</dbReference>
<gene>
    <name evidence="3" type="ORF">J2S43_003582</name>
</gene>
<dbReference type="Pfam" id="PF10756">
    <property type="entry name" value="bPH_6"/>
    <property type="match status" value="1"/>
</dbReference>
<feature type="transmembrane region" description="Helical" evidence="1">
    <location>
        <begin position="46"/>
        <end position="70"/>
    </location>
</feature>
<feature type="domain" description="Low molecular weight protein antigen 6 PH" evidence="2">
    <location>
        <begin position="66"/>
        <end position="94"/>
    </location>
</feature>
<proteinExistence type="predicted"/>
<evidence type="ECO:0000259" key="2">
    <source>
        <dbReference type="Pfam" id="PF10756"/>
    </source>
</evidence>
<evidence type="ECO:0000313" key="3">
    <source>
        <dbReference type="EMBL" id="MDP9795070.1"/>
    </source>
</evidence>
<evidence type="ECO:0000256" key="1">
    <source>
        <dbReference type="SAM" id="Phobius"/>
    </source>
</evidence>
<evidence type="ECO:0000313" key="4">
    <source>
        <dbReference type="Proteomes" id="UP001240984"/>
    </source>
</evidence>
<dbReference type="EMBL" id="JAUSRA010000001">
    <property type="protein sequence ID" value="MDP9795070.1"/>
    <property type="molecule type" value="Genomic_DNA"/>
</dbReference>